<reference evidence="1" key="1">
    <citation type="journal article" date="2017" name="Parasit. Vectors">
        <title>Sialotranscriptomics of Rhipicephalus zambeziensis reveals intricate expression profiles of secretory proteins and suggests tight temporal transcriptional regulation during blood-feeding.</title>
        <authorList>
            <person name="de Castro M.H."/>
            <person name="de Klerk D."/>
            <person name="Pienaar R."/>
            <person name="Rees D.J.G."/>
            <person name="Mans B.J."/>
        </authorList>
    </citation>
    <scope>NUCLEOTIDE SEQUENCE</scope>
    <source>
        <tissue evidence="1">Salivary glands</tissue>
    </source>
</reference>
<accession>A0A224YC19</accession>
<protein>
    <submittedName>
        <fullName evidence="1">Uncharacterized protein</fullName>
    </submittedName>
</protein>
<dbReference type="AlphaFoldDB" id="A0A224YC19"/>
<dbReference type="EMBL" id="GFPF01002083">
    <property type="protein sequence ID" value="MAA13229.1"/>
    <property type="molecule type" value="Transcribed_RNA"/>
</dbReference>
<proteinExistence type="predicted"/>
<name>A0A224YC19_9ACAR</name>
<sequence length="106" mass="11991">MPEYACVKFDLHLRTNTIQLIKSLPCYQLIWVAAKMLQHHSGRLQMNFECVGFSNDLQQLSECVFASGPCLNAAGNRTHDLEHGSVPQPQRCHELTCCMAYLPLID</sequence>
<evidence type="ECO:0000313" key="1">
    <source>
        <dbReference type="EMBL" id="MAA13229.1"/>
    </source>
</evidence>
<organism evidence="1">
    <name type="scientific">Rhipicephalus zambeziensis</name>
    <dbReference type="NCBI Taxonomy" id="60191"/>
    <lineage>
        <taxon>Eukaryota</taxon>
        <taxon>Metazoa</taxon>
        <taxon>Ecdysozoa</taxon>
        <taxon>Arthropoda</taxon>
        <taxon>Chelicerata</taxon>
        <taxon>Arachnida</taxon>
        <taxon>Acari</taxon>
        <taxon>Parasitiformes</taxon>
        <taxon>Ixodida</taxon>
        <taxon>Ixodoidea</taxon>
        <taxon>Ixodidae</taxon>
        <taxon>Rhipicephalinae</taxon>
        <taxon>Rhipicephalus</taxon>
        <taxon>Rhipicephalus</taxon>
    </lineage>
</organism>